<dbReference type="AlphaFoldDB" id="G0UA99"/>
<name>G0UA99_TRYVY</name>
<dbReference type="EMBL" id="HE573027">
    <property type="protein sequence ID" value="CCC52732.1"/>
    <property type="molecule type" value="Genomic_DNA"/>
</dbReference>
<organism evidence="1">
    <name type="scientific">Trypanosoma vivax (strain Y486)</name>
    <dbReference type="NCBI Taxonomy" id="1055687"/>
    <lineage>
        <taxon>Eukaryota</taxon>
        <taxon>Discoba</taxon>
        <taxon>Euglenozoa</taxon>
        <taxon>Kinetoplastea</taxon>
        <taxon>Metakinetoplastina</taxon>
        <taxon>Trypanosomatida</taxon>
        <taxon>Trypanosomatidae</taxon>
        <taxon>Trypanosoma</taxon>
        <taxon>Duttonella</taxon>
    </lineage>
</organism>
<dbReference type="VEuPathDB" id="TriTrypDB:TvY486_1102170"/>
<protein>
    <submittedName>
        <fullName evidence="1">Trypanosoma vivax</fullName>
    </submittedName>
</protein>
<evidence type="ECO:0000313" key="1">
    <source>
        <dbReference type="EMBL" id="CCC52732.1"/>
    </source>
</evidence>
<proteinExistence type="predicted"/>
<gene>
    <name evidence="1" type="ORF">TVY486_1102170</name>
</gene>
<accession>G0UA99</accession>
<reference evidence="1" key="1">
    <citation type="journal article" date="2012" name="Proc. Natl. Acad. Sci. U.S.A.">
        <title>Antigenic diversity is generated by distinct evolutionary mechanisms in African trypanosome species.</title>
        <authorList>
            <person name="Jackson A.P."/>
            <person name="Berry A."/>
            <person name="Aslett M."/>
            <person name="Allison H.C."/>
            <person name="Burton P."/>
            <person name="Vavrova-Anderson J."/>
            <person name="Brown R."/>
            <person name="Browne H."/>
            <person name="Corton N."/>
            <person name="Hauser H."/>
            <person name="Gamble J."/>
            <person name="Gilderthorp R."/>
            <person name="Marcello L."/>
            <person name="McQuillan J."/>
            <person name="Otto T.D."/>
            <person name="Quail M.A."/>
            <person name="Sanders M.J."/>
            <person name="van Tonder A."/>
            <person name="Ginger M.L."/>
            <person name="Field M.C."/>
            <person name="Barry J.D."/>
            <person name="Hertz-Fowler C."/>
            <person name="Berriman M."/>
        </authorList>
    </citation>
    <scope>NUCLEOTIDE SEQUENCE</scope>
    <source>
        <strain evidence="1">Y486</strain>
    </source>
</reference>
<sequence>MYVCVCCFFFLFLLGEVAWTLRLFGGDVERFSFFLFSFFCLFERCVLPSHVPRMALRRCLCAVFASSVNAGTHDFVVCAYANFCVELLLSLLLFTFSFLKFVCLSVRVNIV</sequence>